<evidence type="ECO:0000259" key="1">
    <source>
        <dbReference type="Pfam" id="PF04149"/>
    </source>
</evidence>
<evidence type="ECO:0000313" key="3">
    <source>
        <dbReference type="Proteomes" id="UP000192251"/>
    </source>
</evidence>
<keyword evidence="3" id="KW-1185">Reference proteome</keyword>
<reference evidence="2 3" key="1">
    <citation type="submission" date="2017-04" db="EMBL/GenBank/DDBJ databases">
        <title>The complete genome sequence of Streptomyces albolongus YIM 101047, the producer of novel bafilomycins and novel odoriferous sesquiterpenoids.</title>
        <authorList>
            <person name="Yin M."/>
            <person name="Jiang Y."/>
        </authorList>
    </citation>
    <scope>NUCLEOTIDE SEQUENCE [LARGE SCALE GENOMIC DNA]</scope>
    <source>
        <strain evidence="2 3">YIM 101047</strain>
    </source>
</reference>
<dbReference type="AlphaFoldDB" id="A0ABC8C645"/>
<protein>
    <submittedName>
        <fullName evidence="2">DUF397 domain-containing protein</fullName>
    </submittedName>
</protein>
<evidence type="ECO:0000313" key="2">
    <source>
        <dbReference type="EMBL" id="ARF77503.1"/>
    </source>
</evidence>
<gene>
    <name evidence="2" type="ORF">B7C62_33835</name>
</gene>
<feature type="domain" description="DUF397" evidence="1">
    <location>
        <begin position="16"/>
        <end position="68"/>
    </location>
</feature>
<dbReference type="KEGG" id="kab:B7C62_33835"/>
<dbReference type="Pfam" id="PF04149">
    <property type="entry name" value="DUF397"/>
    <property type="match status" value="1"/>
</dbReference>
<sequence>MQEFTNGMAANLIPGQWVKSRKSEANGMCIELAALPQGGIAIRNSTDPDGAALIVRNAELEAFVDGAKKGEFDSLCSLN</sequence>
<dbReference type="Proteomes" id="UP000192251">
    <property type="component" value="Chromosome"/>
</dbReference>
<name>A0ABC8C645_9ACTN</name>
<dbReference type="EMBL" id="CP020563">
    <property type="protein sequence ID" value="ARF77503.1"/>
    <property type="molecule type" value="Genomic_DNA"/>
</dbReference>
<dbReference type="InterPro" id="IPR007278">
    <property type="entry name" value="DUF397"/>
</dbReference>
<proteinExistence type="predicted"/>
<organism evidence="2 3">
    <name type="scientific">Kitasatospora albolonga</name>
    <dbReference type="NCBI Taxonomy" id="68173"/>
    <lineage>
        <taxon>Bacteria</taxon>
        <taxon>Bacillati</taxon>
        <taxon>Actinomycetota</taxon>
        <taxon>Actinomycetes</taxon>
        <taxon>Kitasatosporales</taxon>
        <taxon>Streptomycetaceae</taxon>
        <taxon>Kitasatospora</taxon>
    </lineage>
</organism>
<accession>A0ABC8C645</accession>